<feature type="transmembrane region" description="Helical" evidence="2">
    <location>
        <begin position="163"/>
        <end position="187"/>
    </location>
</feature>
<feature type="transmembrane region" description="Helical" evidence="2">
    <location>
        <begin position="229"/>
        <end position="253"/>
    </location>
</feature>
<proteinExistence type="predicted"/>
<feature type="transmembrane region" description="Helical" evidence="2">
    <location>
        <begin position="199"/>
        <end position="223"/>
    </location>
</feature>
<dbReference type="RefSeq" id="WP_224124139.1">
    <property type="nucleotide sequence ID" value="NZ_JAIQZJ010000009.1"/>
</dbReference>
<evidence type="ECO:0000256" key="2">
    <source>
        <dbReference type="SAM" id="Phobius"/>
    </source>
</evidence>
<name>A0ABS7UFJ2_9ACTN</name>
<reference evidence="3 4" key="1">
    <citation type="submission" date="2021-09" db="EMBL/GenBank/DDBJ databases">
        <title>Whole genome sequence of Nocardioides sp. GBK3QG-3.</title>
        <authorList>
            <person name="Tuo L."/>
        </authorList>
    </citation>
    <scope>NUCLEOTIDE SEQUENCE [LARGE SCALE GENOMIC DNA]</scope>
    <source>
        <strain evidence="3 4">GBK3QG-3</strain>
    </source>
</reference>
<evidence type="ECO:0000313" key="3">
    <source>
        <dbReference type="EMBL" id="MBZ5739779.1"/>
    </source>
</evidence>
<dbReference type="Pfam" id="PF12811">
    <property type="entry name" value="BaxI_1"/>
    <property type="match status" value="1"/>
</dbReference>
<sequence length="299" mass="31289">MQSNNPVFRRSEEFQSTNAYGNATYAGNGTPHQGYGQTGYTDPSTWSTGTPGQGGTGGYAPAPADTRPMTIDSVVQKTGIALGVVIVAALATWVLTPTIETDQTLGEVSGIGTLYALMTIGSLGAFALSMVNSFKRIVSPALVLAFCVFEGMALGGLSKFFDALYGGGLVSGAVIGTFAAFAGTLAAYKVFNIKVGTKFRMFVMAAVFGMVGLSVMELVLSLFNAELGLFGLGSLGLLTAIIGLALGVFMLVLDFDFVEQGIANGIPERESWTAAFALTVSLVWIYTNLLRLLAIFSDN</sequence>
<evidence type="ECO:0000313" key="4">
    <source>
        <dbReference type="Proteomes" id="UP000780875"/>
    </source>
</evidence>
<accession>A0ABS7UFJ2</accession>
<dbReference type="PIRSF" id="PIRSF009160">
    <property type="entry name" value="UCP009160"/>
    <property type="match status" value="1"/>
</dbReference>
<feature type="transmembrane region" description="Helical" evidence="2">
    <location>
        <begin position="108"/>
        <end position="130"/>
    </location>
</feature>
<protein>
    <submittedName>
        <fullName evidence="3">Bax inhibitor-1/YccA family protein</fullName>
    </submittedName>
</protein>
<keyword evidence="2" id="KW-0812">Transmembrane</keyword>
<feature type="transmembrane region" description="Helical" evidence="2">
    <location>
        <begin position="274"/>
        <end position="296"/>
    </location>
</feature>
<gene>
    <name evidence="3" type="ORF">K8U61_16510</name>
</gene>
<comment type="caution">
    <text evidence="3">The sequence shown here is derived from an EMBL/GenBank/DDBJ whole genome shotgun (WGS) entry which is preliminary data.</text>
</comment>
<dbReference type="Proteomes" id="UP000780875">
    <property type="component" value="Unassembled WGS sequence"/>
</dbReference>
<keyword evidence="4" id="KW-1185">Reference proteome</keyword>
<organism evidence="3 4">
    <name type="scientific">Nocardioides mangrovi</name>
    <dbReference type="NCBI Taxonomy" id="2874580"/>
    <lineage>
        <taxon>Bacteria</taxon>
        <taxon>Bacillati</taxon>
        <taxon>Actinomycetota</taxon>
        <taxon>Actinomycetes</taxon>
        <taxon>Propionibacteriales</taxon>
        <taxon>Nocardioidaceae</taxon>
        <taxon>Nocardioides</taxon>
    </lineage>
</organism>
<feature type="transmembrane region" description="Helical" evidence="2">
    <location>
        <begin position="137"/>
        <end position="157"/>
    </location>
</feature>
<feature type="compositionally biased region" description="Polar residues" evidence="1">
    <location>
        <begin position="38"/>
        <end position="47"/>
    </location>
</feature>
<keyword evidence="2" id="KW-1133">Transmembrane helix</keyword>
<dbReference type="EMBL" id="JAIQZJ010000009">
    <property type="protein sequence ID" value="MBZ5739779.1"/>
    <property type="molecule type" value="Genomic_DNA"/>
</dbReference>
<dbReference type="InterPro" id="IPR010539">
    <property type="entry name" value="BaxI_1-like"/>
</dbReference>
<keyword evidence="2" id="KW-0472">Membrane</keyword>
<dbReference type="PANTHER" id="PTHR41282:SF1">
    <property type="entry name" value="CONSERVED TRANSMEMBRANE PROTEIN-RELATED"/>
    <property type="match status" value="1"/>
</dbReference>
<evidence type="ECO:0000256" key="1">
    <source>
        <dbReference type="SAM" id="MobiDB-lite"/>
    </source>
</evidence>
<feature type="region of interest" description="Disordered" evidence="1">
    <location>
        <begin position="20"/>
        <end position="63"/>
    </location>
</feature>
<feature type="compositionally biased region" description="Polar residues" evidence="1">
    <location>
        <begin position="20"/>
        <end position="31"/>
    </location>
</feature>
<dbReference type="PANTHER" id="PTHR41282">
    <property type="entry name" value="CONSERVED TRANSMEMBRANE PROTEIN-RELATED"/>
    <property type="match status" value="1"/>
</dbReference>
<feature type="transmembrane region" description="Helical" evidence="2">
    <location>
        <begin position="79"/>
        <end position="96"/>
    </location>
</feature>